<dbReference type="eggNOG" id="COG0834">
    <property type="taxonomic scope" value="Bacteria"/>
</dbReference>
<dbReference type="Proteomes" id="UP000006228">
    <property type="component" value="Unassembled WGS sequence"/>
</dbReference>
<evidence type="ECO:0000256" key="1">
    <source>
        <dbReference type="SAM" id="SignalP"/>
    </source>
</evidence>
<feature type="signal peptide" evidence="1">
    <location>
        <begin position="1"/>
        <end position="17"/>
    </location>
</feature>
<feature type="chain" id="PRO_5003227804" description="Solute-binding protein family 3/N-terminal domain-containing protein" evidence="1">
    <location>
        <begin position="18"/>
        <end position="268"/>
    </location>
</feature>
<gene>
    <name evidence="2" type="ORF">VISI1226_04330</name>
</gene>
<dbReference type="AlphaFoldDB" id="E8M715"/>
<dbReference type="SUPFAM" id="SSF53850">
    <property type="entry name" value="Periplasmic binding protein-like II"/>
    <property type="match status" value="1"/>
</dbReference>
<name>E8M715_PHOS4</name>
<organism evidence="2 3">
    <name type="scientific">Vibrio sinaloensis DSM 21326</name>
    <dbReference type="NCBI Taxonomy" id="945550"/>
    <lineage>
        <taxon>Bacteria</taxon>
        <taxon>Pseudomonadati</taxon>
        <taxon>Pseudomonadota</taxon>
        <taxon>Gammaproteobacteria</taxon>
        <taxon>Vibrionales</taxon>
        <taxon>Vibrionaceae</taxon>
        <taxon>Vibrio</taxon>
        <taxon>Vibrio oreintalis group</taxon>
    </lineage>
</organism>
<evidence type="ECO:0008006" key="4">
    <source>
        <dbReference type="Google" id="ProtNLM"/>
    </source>
</evidence>
<dbReference type="GeneID" id="95569381"/>
<dbReference type="EMBL" id="AEVT01000061">
    <property type="protein sequence ID" value="EGA70214.1"/>
    <property type="molecule type" value="Genomic_DNA"/>
</dbReference>
<keyword evidence="1" id="KW-0732">Signal</keyword>
<proteinExistence type="predicted"/>
<reference evidence="2 3" key="1">
    <citation type="journal article" date="2012" name="Int. J. Syst. Evol. Microbiol.">
        <title>Vibrio caribbeanicus sp. nov., isolated from the marine sponge Scleritoderma cyanea.</title>
        <authorList>
            <person name="Hoffmann M."/>
            <person name="Monday S.R."/>
            <person name="Allard M.W."/>
            <person name="Strain E.A."/>
            <person name="Whittaker P."/>
            <person name="Naum M."/>
            <person name="McCarthy P.J."/>
            <person name="Lopez J.V."/>
            <person name="Fischer M."/>
            <person name="Brown E.W."/>
        </authorList>
    </citation>
    <scope>NUCLEOTIDE SEQUENCE [LARGE SCALE GENOMIC DNA]</scope>
    <source>
        <strain evidence="3">DSMZ 21326</strain>
    </source>
</reference>
<evidence type="ECO:0000313" key="2">
    <source>
        <dbReference type="EMBL" id="EGA70214.1"/>
    </source>
</evidence>
<comment type="caution">
    <text evidence="2">The sequence shown here is derived from an EMBL/GenBank/DDBJ whole genome shotgun (WGS) entry which is preliminary data.</text>
</comment>
<dbReference type="OrthoDB" id="547680at2"/>
<evidence type="ECO:0000313" key="3">
    <source>
        <dbReference type="Proteomes" id="UP000006228"/>
    </source>
</evidence>
<accession>E8M715</accession>
<dbReference type="RefSeq" id="WP_008076995.1">
    <property type="nucleotide sequence ID" value="NZ_AEVT01000061.1"/>
</dbReference>
<protein>
    <recommendedName>
        <fullName evidence="4">Solute-binding protein family 3/N-terminal domain-containing protein</fullName>
    </recommendedName>
</protein>
<sequence>MKLCLLILFVISSGAMAQQTISLSLQKQVDGGHAFYHELLYESLTQNGYQVEISSPSKHIPQKRAIKMVESGALSLTWLLSTNERNERFVPIDIPLTNGLIGKRILLIPPRLQTRFNAINTLDELKQSGLVAGLGVNWFDVDVWRTNQLPVYLEDGEWRSLYWRLDSEGEVNYFPRGLNEILAEAELNPHLSIEKHLMMEYERDFFFYLSPQYAHYQDPIQESLRKALQSGLLESLVTKHWGRTFDVVKPEDRVVIKLSLPTPPSQKN</sequence>